<keyword evidence="4" id="KW-0227">DNA damage</keyword>
<dbReference type="PANTHER" id="PTHR10359:SF18">
    <property type="entry name" value="ENDONUCLEASE III"/>
    <property type="match status" value="1"/>
</dbReference>
<dbReference type="AlphaFoldDB" id="W0F3V0"/>
<evidence type="ECO:0000256" key="6">
    <source>
        <dbReference type="ARBA" id="ARBA00023004"/>
    </source>
</evidence>
<evidence type="ECO:0000313" key="11">
    <source>
        <dbReference type="Proteomes" id="UP000003586"/>
    </source>
</evidence>
<dbReference type="SMART" id="SM00478">
    <property type="entry name" value="ENDO3c"/>
    <property type="match status" value="1"/>
</dbReference>
<gene>
    <name evidence="10" type="ORF">NIASO_17640</name>
</gene>
<sequence>MSTSVNWSKAIQPLLKKYKTTKHPLEYKNTYQLLVMVVLSAQDSDRHINQIAPDFFRAFPTMAALSKATEAAIEEQISDVRNFGNKAKWLSGIAKTIKKDADIPLDLASLTALKGIGRKSANVILRESGRPPEGIIVDLHVVRVAPRLGIATGTDANKIEKQMMEALPQKDWDAGMALSFLGREICRPTHPKCTECVMNAVCEFYNGNG</sequence>
<dbReference type="GO" id="GO:0006285">
    <property type="term" value="P:base-excision repair, AP site formation"/>
    <property type="evidence" value="ECO:0007669"/>
    <property type="project" value="TreeGrafter"/>
</dbReference>
<dbReference type="PIRSF" id="PIRSF001435">
    <property type="entry name" value="Nth"/>
    <property type="match status" value="1"/>
</dbReference>
<evidence type="ECO:0000256" key="5">
    <source>
        <dbReference type="ARBA" id="ARBA00022801"/>
    </source>
</evidence>
<dbReference type="HOGENOM" id="CLU_012862_3_3_10"/>
<dbReference type="OrthoDB" id="9800977at2"/>
<evidence type="ECO:0000256" key="1">
    <source>
        <dbReference type="ARBA" id="ARBA00001966"/>
    </source>
</evidence>
<dbReference type="PANTHER" id="PTHR10359">
    <property type="entry name" value="A/G-SPECIFIC ADENINE GLYCOSYLASE/ENDONUCLEASE III"/>
    <property type="match status" value="1"/>
</dbReference>
<keyword evidence="3" id="KW-0479">Metal-binding</keyword>
<dbReference type="GO" id="GO:0019104">
    <property type="term" value="F:DNA N-glycosylase activity"/>
    <property type="evidence" value="ECO:0007669"/>
    <property type="project" value="TreeGrafter"/>
</dbReference>
<proteinExistence type="predicted"/>
<dbReference type="InterPro" id="IPR003651">
    <property type="entry name" value="Endonuclease3_FeS-loop_motif"/>
</dbReference>
<keyword evidence="2" id="KW-0004">4Fe-4S</keyword>
<evidence type="ECO:0000256" key="4">
    <source>
        <dbReference type="ARBA" id="ARBA00022763"/>
    </source>
</evidence>
<dbReference type="EMBL" id="CP007035">
    <property type="protein sequence ID" value="AHF16498.1"/>
    <property type="molecule type" value="Genomic_DNA"/>
</dbReference>
<dbReference type="KEGG" id="nso:NIASO_17640"/>
<dbReference type="GO" id="GO:0051539">
    <property type="term" value="F:4 iron, 4 sulfur cluster binding"/>
    <property type="evidence" value="ECO:0007669"/>
    <property type="project" value="UniProtKB-KW"/>
</dbReference>
<dbReference type="GO" id="GO:0046872">
    <property type="term" value="F:metal ion binding"/>
    <property type="evidence" value="ECO:0007669"/>
    <property type="project" value="UniProtKB-KW"/>
</dbReference>
<keyword evidence="8" id="KW-0326">Glycosidase</keyword>
<keyword evidence="7" id="KW-0411">Iron-sulfur</keyword>
<dbReference type="STRING" id="929713.NIASO_17640"/>
<keyword evidence="11" id="KW-1185">Reference proteome</keyword>
<comment type="cofactor">
    <cofactor evidence="1">
        <name>[4Fe-4S] cluster</name>
        <dbReference type="ChEBI" id="CHEBI:49883"/>
    </cofactor>
</comment>
<accession>W0F3V0</accession>
<dbReference type="Gene3D" id="1.10.1670.10">
    <property type="entry name" value="Helix-hairpin-Helix base-excision DNA repair enzymes (C-terminal)"/>
    <property type="match status" value="1"/>
</dbReference>
<reference evidence="10 11" key="1">
    <citation type="submission" date="2013-12" db="EMBL/GenBank/DDBJ databases">
        <authorList>
            <consortium name="DOE Joint Genome Institute"/>
            <person name="Eisen J."/>
            <person name="Huntemann M."/>
            <person name="Han J."/>
            <person name="Chen A."/>
            <person name="Kyrpides N."/>
            <person name="Mavromatis K."/>
            <person name="Markowitz V."/>
            <person name="Palaniappan K."/>
            <person name="Ivanova N."/>
            <person name="Schaumberg A."/>
            <person name="Pati A."/>
            <person name="Liolios K."/>
            <person name="Nordberg H.P."/>
            <person name="Cantor M.N."/>
            <person name="Hua S.X."/>
            <person name="Woyke T."/>
        </authorList>
    </citation>
    <scope>NUCLEOTIDE SEQUENCE [LARGE SCALE GENOMIC DNA]</scope>
    <source>
        <strain evidence="11">DSM 19437</strain>
    </source>
</reference>
<evidence type="ECO:0000256" key="2">
    <source>
        <dbReference type="ARBA" id="ARBA00022485"/>
    </source>
</evidence>
<dbReference type="GO" id="GO:0016829">
    <property type="term" value="F:lyase activity"/>
    <property type="evidence" value="ECO:0007669"/>
    <property type="project" value="UniProtKB-KW"/>
</dbReference>
<protein>
    <submittedName>
        <fullName evidence="10">DNA lyase</fullName>
    </submittedName>
</protein>
<evidence type="ECO:0000313" key="10">
    <source>
        <dbReference type="EMBL" id="AHF16498.1"/>
    </source>
</evidence>
<dbReference type="eggNOG" id="COG0177">
    <property type="taxonomic scope" value="Bacteria"/>
</dbReference>
<keyword evidence="5" id="KW-0378">Hydrolase</keyword>
<evidence type="ECO:0000256" key="3">
    <source>
        <dbReference type="ARBA" id="ARBA00022723"/>
    </source>
</evidence>
<keyword evidence="10" id="KW-0456">Lyase</keyword>
<dbReference type="InterPro" id="IPR003265">
    <property type="entry name" value="HhH-GPD_domain"/>
</dbReference>
<dbReference type="InterPro" id="IPR011257">
    <property type="entry name" value="DNA_glycosylase"/>
</dbReference>
<dbReference type="InterPro" id="IPR023170">
    <property type="entry name" value="HhH_base_excis_C"/>
</dbReference>
<evidence type="ECO:0000256" key="8">
    <source>
        <dbReference type="ARBA" id="ARBA00023295"/>
    </source>
</evidence>
<evidence type="ECO:0000256" key="7">
    <source>
        <dbReference type="ARBA" id="ARBA00023014"/>
    </source>
</evidence>
<dbReference type="SMART" id="SM00525">
    <property type="entry name" value="FES"/>
    <property type="match status" value="1"/>
</dbReference>
<organism evidence="10 11">
    <name type="scientific">Niabella soli DSM 19437</name>
    <dbReference type="NCBI Taxonomy" id="929713"/>
    <lineage>
        <taxon>Bacteria</taxon>
        <taxon>Pseudomonadati</taxon>
        <taxon>Bacteroidota</taxon>
        <taxon>Chitinophagia</taxon>
        <taxon>Chitinophagales</taxon>
        <taxon>Chitinophagaceae</taxon>
        <taxon>Niabella</taxon>
    </lineage>
</organism>
<dbReference type="Gene3D" id="1.10.340.30">
    <property type="entry name" value="Hypothetical protein, domain 2"/>
    <property type="match status" value="1"/>
</dbReference>
<dbReference type="Proteomes" id="UP000003586">
    <property type="component" value="Chromosome"/>
</dbReference>
<keyword evidence="6" id="KW-0408">Iron</keyword>
<evidence type="ECO:0000259" key="9">
    <source>
        <dbReference type="SMART" id="SM00478"/>
    </source>
</evidence>
<feature type="domain" description="HhH-GPD" evidence="9">
    <location>
        <begin position="39"/>
        <end position="184"/>
    </location>
</feature>
<name>W0F3V0_9BACT</name>
<dbReference type="Pfam" id="PF00730">
    <property type="entry name" value="HhH-GPD"/>
    <property type="match status" value="1"/>
</dbReference>
<dbReference type="RefSeq" id="WP_008587712.1">
    <property type="nucleotide sequence ID" value="NZ_CP007035.1"/>
</dbReference>
<dbReference type="SUPFAM" id="SSF48150">
    <property type="entry name" value="DNA-glycosylase"/>
    <property type="match status" value="1"/>
</dbReference>
<dbReference type="CDD" id="cd00056">
    <property type="entry name" value="ENDO3c"/>
    <property type="match status" value="1"/>
</dbReference>